<proteinExistence type="predicted"/>
<reference evidence="1 2" key="1">
    <citation type="submission" date="2016-10" db="EMBL/GenBank/DDBJ databases">
        <authorList>
            <person name="de Groot N.N."/>
        </authorList>
    </citation>
    <scope>NUCLEOTIDE SEQUENCE [LARGE SCALE GENOMIC DNA]</scope>
    <source>
        <strain evidence="1 2">CGMCC 4.3491</strain>
    </source>
</reference>
<evidence type="ECO:0000313" key="2">
    <source>
        <dbReference type="Proteomes" id="UP000198891"/>
    </source>
</evidence>
<dbReference type="STRING" id="381665.SAMN05216554_1197"/>
<organism evidence="1 2">
    <name type="scientific">Herbiconiux ginsengi</name>
    <dbReference type="NCBI Taxonomy" id="381665"/>
    <lineage>
        <taxon>Bacteria</taxon>
        <taxon>Bacillati</taxon>
        <taxon>Actinomycetota</taxon>
        <taxon>Actinomycetes</taxon>
        <taxon>Micrococcales</taxon>
        <taxon>Microbacteriaceae</taxon>
        <taxon>Herbiconiux</taxon>
    </lineage>
</organism>
<dbReference type="EMBL" id="FNPZ01000001">
    <property type="protein sequence ID" value="SDY69578.1"/>
    <property type="molecule type" value="Genomic_DNA"/>
</dbReference>
<dbReference type="NCBIfam" id="TIGR03544">
    <property type="entry name" value="DivI1A_domain"/>
    <property type="match status" value="2"/>
</dbReference>
<keyword evidence="2" id="KW-1185">Reference proteome</keyword>
<evidence type="ECO:0000313" key="1">
    <source>
        <dbReference type="EMBL" id="SDY69578.1"/>
    </source>
</evidence>
<dbReference type="InterPro" id="IPR019933">
    <property type="entry name" value="DivIVA_domain"/>
</dbReference>
<name>A0A1H3LZY6_9MICO</name>
<dbReference type="Proteomes" id="UP000198891">
    <property type="component" value="Unassembled WGS sequence"/>
</dbReference>
<dbReference type="OrthoDB" id="9815492at2"/>
<gene>
    <name evidence="1" type="ORF">SAMN05216554_1197</name>
</gene>
<dbReference type="AlphaFoldDB" id="A0A1H3LZY6"/>
<dbReference type="Gene3D" id="6.10.250.660">
    <property type="match status" value="2"/>
</dbReference>
<sequence>MGFFDRIFGGGRTGVMITSADVDSRAFTVTTVREGYDREQVSEFLNRAVATIGAYERGDLTGTELLTAVEVVNERFSQTKFRPGWDQGEVDDLLDDVAVTLRSYESPPAGTTE</sequence>
<dbReference type="RefSeq" id="WP_092550098.1">
    <property type="nucleotide sequence ID" value="NZ_FNPZ01000001.1"/>
</dbReference>
<accession>A0A1H3LZY6</accession>
<protein>
    <submittedName>
        <fullName evidence="1">DivIVA domain-containing protein</fullName>
    </submittedName>
</protein>